<organism evidence="2 3">
    <name type="scientific">Plakobranchus ocellatus</name>
    <dbReference type="NCBI Taxonomy" id="259542"/>
    <lineage>
        <taxon>Eukaryota</taxon>
        <taxon>Metazoa</taxon>
        <taxon>Spiralia</taxon>
        <taxon>Lophotrochozoa</taxon>
        <taxon>Mollusca</taxon>
        <taxon>Gastropoda</taxon>
        <taxon>Heterobranchia</taxon>
        <taxon>Euthyneura</taxon>
        <taxon>Panpulmonata</taxon>
        <taxon>Sacoglossa</taxon>
        <taxon>Placobranchoidea</taxon>
        <taxon>Plakobranchidae</taxon>
        <taxon>Plakobranchus</taxon>
    </lineage>
</organism>
<evidence type="ECO:0000313" key="3">
    <source>
        <dbReference type="Proteomes" id="UP000735302"/>
    </source>
</evidence>
<protein>
    <submittedName>
        <fullName evidence="2">Uncharacterized protein</fullName>
    </submittedName>
</protein>
<dbReference type="AlphaFoldDB" id="A0AAV3ZL02"/>
<dbReference type="Proteomes" id="UP000735302">
    <property type="component" value="Unassembled WGS sequence"/>
</dbReference>
<feature type="region of interest" description="Disordered" evidence="1">
    <location>
        <begin position="72"/>
        <end position="111"/>
    </location>
</feature>
<feature type="compositionally biased region" description="Basic and acidic residues" evidence="1">
    <location>
        <begin position="75"/>
        <end position="84"/>
    </location>
</feature>
<proteinExistence type="predicted"/>
<reference evidence="2 3" key="1">
    <citation type="journal article" date="2021" name="Elife">
        <title>Chloroplast acquisition without the gene transfer in kleptoplastic sea slugs, Plakobranchus ocellatus.</title>
        <authorList>
            <person name="Maeda T."/>
            <person name="Takahashi S."/>
            <person name="Yoshida T."/>
            <person name="Shimamura S."/>
            <person name="Takaki Y."/>
            <person name="Nagai Y."/>
            <person name="Toyoda A."/>
            <person name="Suzuki Y."/>
            <person name="Arimoto A."/>
            <person name="Ishii H."/>
            <person name="Satoh N."/>
            <person name="Nishiyama T."/>
            <person name="Hasebe M."/>
            <person name="Maruyama T."/>
            <person name="Minagawa J."/>
            <person name="Obokata J."/>
            <person name="Shigenobu S."/>
        </authorList>
    </citation>
    <scope>NUCLEOTIDE SEQUENCE [LARGE SCALE GENOMIC DNA]</scope>
</reference>
<name>A0AAV3ZL02_9GAST</name>
<dbReference type="EMBL" id="BLXT01002484">
    <property type="protein sequence ID" value="GFN95211.1"/>
    <property type="molecule type" value="Genomic_DNA"/>
</dbReference>
<sequence length="129" mass="14314">MRSFFNNRAPRLSRPSRSLTKGTHCADLQRCSRATLELYSQQRVWDLEIGPNPIQRKLVTRLDSLSLRFSSVSGEGKRPWRHVDTIAGPSPPHPPGCTPSSIRVSPHRKQGAHTVRVSLSISSTKGYGG</sequence>
<gene>
    <name evidence="2" type="ORF">PoB_002171700</name>
</gene>
<comment type="caution">
    <text evidence="2">The sequence shown here is derived from an EMBL/GenBank/DDBJ whole genome shotgun (WGS) entry which is preliminary data.</text>
</comment>
<feature type="compositionally biased region" description="Low complexity" evidence="1">
    <location>
        <begin position="10"/>
        <end position="19"/>
    </location>
</feature>
<accession>A0AAV3ZL02</accession>
<evidence type="ECO:0000256" key="1">
    <source>
        <dbReference type="SAM" id="MobiDB-lite"/>
    </source>
</evidence>
<feature type="region of interest" description="Disordered" evidence="1">
    <location>
        <begin position="1"/>
        <end position="20"/>
    </location>
</feature>
<evidence type="ECO:0000313" key="2">
    <source>
        <dbReference type="EMBL" id="GFN95211.1"/>
    </source>
</evidence>
<keyword evidence="3" id="KW-1185">Reference proteome</keyword>